<accession>A0A3A5K1J0</accession>
<comment type="cofactor">
    <cofactor evidence="7">
        <name>Mg(2+)</name>
        <dbReference type="ChEBI" id="CHEBI:18420"/>
    </cofactor>
    <text evidence="7">Binds 1 Mg(2+) ion per subunit.</text>
</comment>
<dbReference type="InterPro" id="IPR027417">
    <property type="entry name" value="P-loop_NTPase"/>
</dbReference>
<organism evidence="9 10">
    <name type="scientific">Mesorhizobium waimense</name>
    <dbReference type="NCBI Taxonomy" id="1300307"/>
    <lineage>
        <taxon>Bacteria</taxon>
        <taxon>Pseudomonadati</taxon>
        <taxon>Pseudomonadota</taxon>
        <taxon>Alphaproteobacteria</taxon>
        <taxon>Hyphomicrobiales</taxon>
        <taxon>Phyllobacteriaceae</taxon>
        <taxon>Mesorhizobium</taxon>
    </lineage>
</organism>
<gene>
    <name evidence="7" type="primary">aroK</name>
    <name evidence="9" type="ORF">D3227_37255</name>
</gene>
<dbReference type="UniPathway" id="UPA00053">
    <property type="reaction ID" value="UER00088"/>
</dbReference>
<evidence type="ECO:0000256" key="2">
    <source>
        <dbReference type="ARBA" id="ARBA00022679"/>
    </source>
</evidence>
<dbReference type="Proteomes" id="UP000272706">
    <property type="component" value="Unassembled WGS sequence"/>
</dbReference>
<proteinExistence type="inferred from homology"/>
<dbReference type="Pfam" id="PF01202">
    <property type="entry name" value="SKI"/>
    <property type="match status" value="1"/>
</dbReference>
<name>A0A3A5K1J0_9HYPH</name>
<evidence type="ECO:0000256" key="5">
    <source>
        <dbReference type="ARBA" id="ARBA00022840"/>
    </source>
</evidence>
<feature type="binding site" evidence="7">
    <location>
        <begin position="2443"/>
        <end position="2448"/>
    </location>
    <ligand>
        <name>ATP</name>
        <dbReference type="ChEBI" id="CHEBI:30616"/>
    </ligand>
</feature>
<evidence type="ECO:0000256" key="4">
    <source>
        <dbReference type="ARBA" id="ARBA00022777"/>
    </source>
</evidence>
<dbReference type="Gene3D" id="3.40.50.300">
    <property type="entry name" value="P-loop containing nucleotide triphosphate hydrolases"/>
    <property type="match status" value="1"/>
</dbReference>
<dbReference type="EC" id="2.7.1.71" evidence="7"/>
<comment type="function">
    <text evidence="7">Catalyzes the specific phosphorylation of the 3-hydroxyl group of shikimic acid using ATP as a cosubstrate.</text>
</comment>
<evidence type="ECO:0000256" key="1">
    <source>
        <dbReference type="ARBA" id="ARBA00022605"/>
    </source>
</evidence>
<keyword evidence="3 7" id="KW-0547">Nucleotide-binding</keyword>
<dbReference type="GO" id="GO:0008652">
    <property type="term" value="P:amino acid biosynthetic process"/>
    <property type="evidence" value="ECO:0007669"/>
    <property type="project" value="UniProtKB-KW"/>
</dbReference>
<evidence type="ECO:0000256" key="7">
    <source>
        <dbReference type="HAMAP-Rule" id="MF_00109"/>
    </source>
</evidence>
<dbReference type="SUPFAM" id="SSF52540">
    <property type="entry name" value="P-loop containing nucleoside triphosphate hydrolases"/>
    <property type="match status" value="1"/>
</dbReference>
<feature type="binding site" evidence="7">
    <location>
        <position position="2465"/>
    </location>
    <ligand>
        <name>substrate</name>
    </ligand>
</feature>
<keyword evidence="7" id="KW-0963">Cytoplasm</keyword>
<keyword evidence="2 7" id="KW-0808">Transferase</keyword>
<reference evidence="9 10" key="1">
    <citation type="submission" date="2018-09" db="EMBL/GenBank/DDBJ databases">
        <title>Mesorhizobium carmichaelinearum sp. nov. isolated from Carmichaelinea spp. root nodules in New Zealand.</title>
        <authorList>
            <person name="De Meyer S.E."/>
        </authorList>
    </citation>
    <scope>NUCLEOTIDE SEQUENCE [LARGE SCALE GENOMIC DNA]</scope>
    <source>
        <strain evidence="9 10">ICMP19557</strain>
    </source>
</reference>
<dbReference type="GO" id="GO:0009073">
    <property type="term" value="P:aromatic amino acid family biosynthetic process"/>
    <property type="evidence" value="ECO:0007669"/>
    <property type="project" value="UniProtKB-KW"/>
</dbReference>
<feature type="compositionally biased region" description="Basic and acidic residues" evidence="8">
    <location>
        <begin position="217"/>
        <end position="433"/>
    </location>
</feature>
<feature type="compositionally biased region" description="Polar residues" evidence="8">
    <location>
        <begin position="449"/>
        <end position="463"/>
    </location>
</feature>
<evidence type="ECO:0000256" key="8">
    <source>
        <dbReference type="SAM" id="MobiDB-lite"/>
    </source>
</evidence>
<comment type="caution">
    <text evidence="9">The sequence shown here is derived from an EMBL/GenBank/DDBJ whole genome shotgun (WGS) entry which is preliminary data.</text>
</comment>
<dbReference type="HAMAP" id="MF_00109">
    <property type="entry name" value="Shikimate_kinase"/>
    <property type="match status" value="1"/>
</dbReference>
<feature type="binding site" evidence="7">
    <location>
        <position position="2568"/>
    </location>
    <ligand>
        <name>substrate</name>
    </ligand>
</feature>
<comment type="subcellular location">
    <subcellularLocation>
        <location evidence="7">Cytoplasm</location>
    </subcellularLocation>
</comment>
<dbReference type="GO" id="GO:0005524">
    <property type="term" value="F:ATP binding"/>
    <property type="evidence" value="ECO:0007669"/>
    <property type="project" value="UniProtKB-UniRule"/>
</dbReference>
<dbReference type="PANTHER" id="PTHR21087:SF16">
    <property type="entry name" value="SHIKIMATE KINASE 1, CHLOROPLASTIC"/>
    <property type="match status" value="1"/>
</dbReference>
<comment type="subunit">
    <text evidence="7">Monomer.</text>
</comment>
<dbReference type="EMBL" id="QZWZ01000070">
    <property type="protein sequence ID" value="RJT26519.1"/>
    <property type="molecule type" value="Genomic_DNA"/>
</dbReference>
<dbReference type="CDD" id="cd00464">
    <property type="entry name" value="SK"/>
    <property type="match status" value="1"/>
</dbReference>
<evidence type="ECO:0000256" key="3">
    <source>
        <dbReference type="ARBA" id="ARBA00022741"/>
    </source>
</evidence>
<evidence type="ECO:0000313" key="10">
    <source>
        <dbReference type="Proteomes" id="UP000272706"/>
    </source>
</evidence>
<dbReference type="PRINTS" id="PR01100">
    <property type="entry name" value="SHIKIMTKNASE"/>
</dbReference>
<keyword evidence="4 7" id="KW-0418">Kinase</keyword>
<dbReference type="InterPro" id="IPR031322">
    <property type="entry name" value="Shikimate/glucono_kinase"/>
</dbReference>
<dbReference type="PANTHER" id="PTHR21087">
    <property type="entry name" value="SHIKIMATE KINASE"/>
    <property type="match status" value="1"/>
</dbReference>
<dbReference type="GO" id="GO:0000287">
    <property type="term" value="F:magnesium ion binding"/>
    <property type="evidence" value="ECO:0007669"/>
    <property type="project" value="UniProtKB-UniRule"/>
</dbReference>
<keyword evidence="10" id="KW-1185">Reference proteome</keyword>
<feature type="region of interest" description="Disordered" evidence="8">
    <location>
        <begin position="84"/>
        <end position="493"/>
    </location>
</feature>
<protein>
    <recommendedName>
        <fullName evidence="7">Shikimate kinase</fullName>
        <shortName evidence="7">SK</shortName>
        <ecNumber evidence="7">2.7.1.71</ecNumber>
    </recommendedName>
</protein>
<feature type="binding site" evidence="7">
    <location>
        <position position="2489"/>
    </location>
    <ligand>
        <name>substrate</name>
    </ligand>
</feature>
<sequence length="2612" mass="287318">MRSSQASVRYHEYDDTLSVQCDRNDRAQLYSHLRSGLAMTGIGRRGGLYSGQVRAGGAEDIGGARGPASGQGGQQFNSLMERMRSDHENPEGGPVRTSDILRDASPHPSVGARGRRRGLDREEGWSHFEDEPWRGDQVTEDLQSRALPPRRQDRGAFNREEGPSRFGDEPWRRERPPRRQDRGAPYREESSSRSGGEHWRGDRAAEGSQRGELPPQRQDRGAPFREESSSRSGGEHWRGDRVAEGSQRGERPPQRLDRGAPFREESSSRSGGEHWRGDRAAEGSQRGERPPQRQDRGALYREEGSSRSGGEHWRGDRVAEGSQRGERPPQRLDRGALYREESSSRSGGEHWRGDRVAEGPQRGERPPQRQDRGALYREEGSSRFGDEPWRGDRAAEGSHWGERPPRRQDRGALYREEGSSRPGGEHWHSDRAAGDSQASMRQRNRAAEGSQSGTLPQPRQSASDLGPGLGKRRVDDVAAQSHASFERPDPQYSGELHAALRGIANARDIGGFSREVVKHSKRLRMPDQATFMQKASVDFERKFVPRLEEDIDARQSWGYATTCNAVSRYAGGQAGIEACRAVAARMSQLDLALMKKIEPKALSLFASSFGRDPLSTKCRDGAMRIARICHDQSGVLGELGGQNLSLLANGFSKWPEAPDCRKATAAIADEVLRRAESEVGLSDFMQEHLTCLANGFSKWAEVPDCREATVAIASEVLRRAKRDVRLFDFTQQGLANLVNGFSKWPEAPDCRKAAVAIAEAVLRRSGSGALISDFTPQDLANLVNGFSKWSEAPGCREATVAIASQVSRFAKREAQLSDVTPQHLANLVNGFSKWPEAPHCREAIVAIASEVSRRAKRDVRLFDFTQQGLANLVNGFSKWPEAPDCREATVTIAGEVSRLAKREAQLSDFNAQDVANLANGFSKWPEAPDCREATIAIAGEVSRLAKREAQLSDVTAQHLANLVNGFSKWSEAPDCREATVAIAGEVSRLAKREAQLSDFNAQDVANLANGFSKWPDGGACREATVAIAEAVLRRSESGALISDFTPQHLANLVNGFSKWPDETGCSKATVAIAGEVLRRDNRLSDFSPQGLANLVNGFSKWPEAAACHQAVLDIVRKLGSGGQRFGTFTTLELGMMANALGRSVARGEDTGEIIETALLKDRLHQLARYLHYASDRLEQAHVLNIAVIFKALAKARLFDDLGLLARPGLDRLTELHRAPGFAAENNLETMGNLCLAVLPLARSPRKSLRWYRRQALNLLNDIQPIVEHKIEAHLKAGDGERTRGPYSSRRPALSIYQVLKTRTVLATLFRRPYVEGKRSDLRVRQEELQFKTKEILEKTAGLIEGDLSNMSWNLIAEIAAETPLDALDTFMAQNVATVQAQHPASVFDVHQVLRAMDHEPRPPQGEAGLMQLPVVDMQGRPVATEPETRYSIFHRLTSGALPVVAVQLPGKPSPFMLARTVTVEGVPYRMDLFGGSKLKPPKPTLSQLAARAPDAAAAMSPGGKLLAIPYADTASGTAFEQLLRAWAPFKEAYYYTQRRGFAAPPAIKGLGPHDYALEGAFKLSLLPDRPANQEHPFKLTGPEGPIALRSHDGCGFIKASLANRMPSVHRARRQEGPDRVPAFAEGRRSSLPASALQHYPRSESVADEAQEKAKTWLESRQGQRLSAEELFRTVTGGHIDGPGAIAIPSSDECLHVPTLKSETLTGTSGVLIGRSPYDKPNLRPFAPEGVKSALEGDPTAVFLDNCTAIQYSFNVAQKSGRELAADDPTFFAKGILIVVPDKMWPAAYADRGLVMSAEDVKCHASWTSSKDRVKVDTPLDCLGILQATEVFAPGSLVAVPTGEQKKLDGDFDGDTVIILGDRPQLYEHLRAFDHREQALGLPSLKPPKSHTPALEGDDYQFGRARQILSATQNVLEIYTCLQRSFLAQSHEARRWFAERAVFGTYEGVHNELRRDIGQLLNQEEVSGQDIQNTFARARREIEVAKHPVAREMAELLVSDLVAWAVKQGGQLLPETIESANAANPSFSARLCELYPDLTETYPATPQPRDRIQLLLDHYPARIDSRPDGYNPDDLVQSATNLLSLGIKVGTDAYKSDTGANLFFKKGSYLQRLLHQTPGLKSVPYVKGVAATLAQGRFDVDATLDDLKDNPTLAAGIMEASIKFAADQGILPKPSGLRPTAEDADMMIALTRAEASERAQIEAARARAEESKITEAALSVAESLWKADFQVKMPHLERRLKSHASITDELTGMSVPPGSAPQLLTNAVRHVFEIPDEHFINAFKKAMLTFDDRGYTEVSVVNWFSKQTRNFLGIKVVLATPEAYRFEVEFHTPGSYRAKLANHDTYKILGKLRQQHSSWNPPQAKAEELMKRAIEVCAEVAIPKGALSIPNWKAEEDPRSSAAAAFGMRVGEKSRMSEIARSPEASEIVPALGVRPIALVGMSGVGKSTIGERLAKGLGLKFIDSDAEIRKEAGMSIKKLCETHGEEHFRELEARVIARVLKQGPAVLATGDSSFIHQQTHGLIQDKAVSIWLKADADLIMRRLGRRRGRRLQQASNLLGTVTQQIAEREPIYQNAHLTIASRNVSHERQMDECVRALHAYLRPEPAAALPGV</sequence>
<comment type="catalytic activity">
    <reaction evidence="7">
        <text>shikimate + ATP = 3-phosphoshikimate + ADP + H(+)</text>
        <dbReference type="Rhea" id="RHEA:13121"/>
        <dbReference type="ChEBI" id="CHEBI:15378"/>
        <dbReference type="ChEBI" id="CHEBI:30616"/>
        <dbReference type="ChEBI" id="CHEBI:36208"/>
        <dbReference type="ChEBI" id="CHEBI:145989"/>
        <dbReference type="ChEBI" id="CHEBI:456216"/>
        <dbReference type="EC" id="2.7.1.71"/>
    </reaction>
</comment>
<dbReference type="GO" id="GO:0009423">
    <property type="term" value="P:chorismate biosynthetic process"/>
    <property type="evidence" value="ECO:0007669"/>
    <property type="project" value="UniProtKB-UniRule"/>
</dbReference>
<keyword evidence="7" id="KW-0479">Metal-binding</keyword>
<dbReference type="InterPro" id="IPR000623">
    <property type="entry name" value="Shikimate_kinase/TSH1"/>
</dbReference>
<comment type="pathway">
    <text evidence="7">Metabolic intermediate biosynthesis; chorismate biosynthesis; chorismate from D-erythrose 4-phosphate and phosphoenolpyruvate: step 5/7.</text>
</comment>
<keyword evidence="1 7" id="KW-0028">Amino-acid biosynthesis</keyword>
<feature type="binding site" evidence="7">
    <location>
        <position position="2550"/>
    </location>
    <ligand>
        <name>ATP</name>
        <dbReference type="ChEBI" id="CHEBI:30616"/>
    </ligand>
</feature>
<comment type="similarity">
    <text evidence="7">Belongs to the shikimate kinase family.</text>
</comment>
<dbReference type="NCBIfam" id="NF041399">
    <property type="entry name" value="XopAD"/>
    <property type="match status" value="1"/>
</dbReference>
<keyword evidence="5 7" id="KW-0067">ATP-binding</keyword>
<dbReference type="OrthoDB" id="8223073at2"/>
<feature type="compositionally biased region" description="Basic and acidic residues" evidence="8">
    <location>
        <begin position="150"/>
        <end position="205"/>
    </location>
</feature>
<dbReference type="GO" id="GO:0004765">
    <property type="term" value="F:shikimate kinase activity"/>
    <property type="evidence" value="ECO:0007669"/>
    <property type="project" value="UniProtKB-UniRule"/>
</dbReference>
<dbReference type="NCBIfam" id="NF010552">
    <property type="entry name" value="PRK13946.1"/>
    <property type="match status" value="1"/>
</dbReference>
<evidence type="ECO:0000313" key="9">
    <source>
        <dbReference type="EMBL" id="RJT26519.1"/>
    </source>
</evidence>
<keyword evidence="7" id="KW-0460">Magnesium</keyword>
<evidence type="ECO:0000256" key="6">
    <source>
        <dbReference type="ARBA" id="ARBA00023141"/>
    </source>
</evidence>
<comment type="caution">
    <text evidence="7">Lacks conserved residue(s) required for the propagation of feature annotation.</text>
</comment>
<dbReference type="GO" id="GO:0005829">
    <property type="term" value="C:cytosol"/>
    <property type="evidence" value="ECO:0007669"/>
    <property type="project" value="TreeGrafter"/>
</dbReference>
<keyword evidence="6 7" id="KW-0057">Aromatic amino acid biosynthesis</keyword>
<feature type="compositionally biased region" description="Basic and acidic residues" evidence="8">
    <location>
        <begin position="117"/>
        <end position="134"/>
    </location>
</feature>
<feature type="binding site" evidence="7">
    <location>
        <position position="2447"/>
    </location>
    <ligand>
        <name>Mg(2+)</name>
        <dbReference type="ChEBI" id="CHEBI:18420"/>
    </ligand>
</feature>